<dbReference type="RefSeq" id="WP_338732563.1">
    <property type="nucleotide sequence ID" value="NZ_CP136924.1"/>
</dbReference>
<dbReference type="EMBL" id="CP136925">
    <property type="protein sequence ID" value="WXA13358.1"/>
    <property type="molecule type" value="Genomic_DNA"/>
</dbReference>
<keyword evidence="1" id="KW-0812">Transmembrane</keyword>
<dbReference type="Proteomes" id="UP001368318">
    <property type="component" value="Chromosome"/>
</dbReference>
<evidence type="ECO:0000256" key="1">
    <source>
        <dbReference type="SAM" id="Phobius"/>
    </source>
</evidence>
<evidence type="ECO:0000313" key="3">
    <source>
        <dbReference type="EMBL" id="WXA13358.1"/>
    </source>
</evidence>
<keyword evidence="4" id="KW-1185">Reference proteome</keyword>
<name>A0AAU6NW68_9FLAO</name>
<keyword evidence="1" id="KW-0472">Membrane</keyword>
<keyword evidence="1" id="KW-1133">Transmembrane helix</keyword>
<proteinExistence type="predicted"/>
<dbReference type="AlphaFoldDB" id="A0AAU6NW68"/>
<dbReference type="EMBL" id="CP136924">
    <property type="protein sequence ID" value="WXA01494.1"/>
    <property type="molecule type" value="Genomic_DNA"/>
</dbReference>
<organism evidence="2 4">
    <name type="scientific">Mangrovimonas cancribranchiae</name>
    <dbReference type="NCBI Taxonomy" id="3080055"/>
    <lineage>
        <taxon>Bacteria</taxon>
        <taxon>Pseudomonadati</taxon>
        <taxon>Bacteroidota</taxon>
        <taxon>Flavobacteriia</taxon>
        <taxon>Flavobacteriales</taxon>
        <taxon>Flavobacteriaceae</taxon>
        <taxon>Mangrovimonas</taxon>
    </lineage>
</organism>
<reference evidence="2 4" key="1">
    <citation type="submission" date="2023-10" db="EMBL/GenBank/DDBJ databases">
        <title>Culture-based analysis of two novel bacteria associated with mangrove crab gills.</title>
        <authorList>
            <person name="Yang X."/>
            <person name="Garuglieri E."/>
            <person name="Van Goethem M.W."/>
            <person name="Fusi M."/>
            <person name="Marasco R."/>
            <person name="Daffonchio D.G."/>
        </authorList>
    </citation>
    <scope>NUCLEOTIDE SEQUENCE [LARGE SCALE GENOMIC DNA]</scope>
    <source>
        <strain evidence="3">UG2-1</strain>
        <strain evidence="2">UG2-2</strain>
        <strain evidence="4">UG2_2</strain>
    </source>
</reference>
<dbReference type="KEGG" id="mcaa:R3L15_00440"/>
<accession>A0AAU6NW68</accession>
<gene>
    <name evidence="3" type="ORF">R3L15_00440</name>
    <name evidence="2" type="ORF">R3L16_06955</name>
</gene>
<feature type="transmembrane region" description="Helical" evidence="1">
    <location>
        <begin position="12"/>
        <end position="30"/>
    </location>
</feature>
<protein>
    <recommendedName>
        <fullName evidence="5">Chromosome partitioning protein ParA</fullName>
    </recommendedName>
</protein>
<evidence type="ECO:0000313" key="4">
    <source>
        <dbReference type="Proteomes" id="UP001368318"/>
    </source>
</evidence>
<sequence length="266" mass="30175">MIVTPQLFNYRLIIGTLLFSIVALGSYSLANYNTLKEQQDFLEQEKSLIQSELTEIITMYETLSLNKNILQADFEKSKQQLLLVKDSLNIEKANVVSLSKYKTQLNQVKKQNKALFTLIDSLKKVNNNLKHTVEPIETLQATSIKAEALRTISLNTGYITNKADKTDHIKVCFNLKNNTFTPEGNKTIYVQILDPKHQVIADKGVADFNEKSLAYSGKTTVNNLKGEQEICAKIDVNKDSKLLKGDYLVNIFEESYFLGRTQLKLN</sequence>
<evidence type="ECO:0008006" key="5">
    <source>
        <dbReference type="Google" id="ProtNLM"/>
    </source>
</evidence>
<evidence type="ECO:0000313" key="2">
    <source>
        <dbReference type="EMBL" id="WXA01494.1"/>
    </source>
</evidence>